<dbReference type="Gene3D" id="3.40.50.300">
    <property type="entry name" value="P-loop containing nucleotide triphosphate hydrolases"/>
    <property type="match status" value="1"/>
</dbReference>
<dbReference type="FunFam" id="3.30.230.10:FF:000003">
    <property type="entry name" value="Elongation factor G"/>
    <property type="match status" value="1"/>
</dbReference>
<dbReference type="InterPro" id="IPR009022">
    <property type="entry name" value="EFG_III"/>
</dbReference>
<dbReference type="InterPro" id="IPR020568">
    <property type="entry name" value="Ribosomal_Su5_D2-typ_SF"/>
</dbReference>
<keyword evidence="10" id="KW-1185">Reference proteome</keyword>
<dbReference type="NCBIfam" id="NF009381">
    <property type="entry name" value="PRK12740.1-5"/>
    <property type="match status" value="1"/>
</dbReference>
<dbReference type="CDD" id="cd04091">
    <property type="entry name" value="mtEFG1_II_like"/>
    <property type="match status" value="1"/>
</dbReference>
<evidence type="ECO:0000259" key="8">
    <source>
        <dbReference type="PROSITE" id="PS51722"/>
    </source>
</evidence>
<dbReference type="SMART" id="SM00838">
    <property type="entry name" value="EFG_C"/>
    <property type="match status" value="1"/>
</dbReference>
<name>A0AB34J0I7_PRYPA</name>
<dbReference type="InterPro" id="IPR041095">
    <property type="entry name" value="EFG_II"/>
</dbReference>
<dbReference type="InterPro" id="IPR031157">
    <property type="entry name" value="G_TR_CS"/>
</dbReference>
<dbReference type="InterPro" id="IPR047872">
    <property type="entry name" value="EFG_IV"/>
</dbReference>
<dbReference type="Gene3D" id="3.30.70.870">
    <property type="entry name" value="Elongation Factor G (Translational Gtpase), domain 3"/>
    <property type="match status" value="1"/>
</dbReference>
<dbReference type="SUPFAM" id="SSF50447">
    <property type="entry name" value="Translation proteins"/>
    <property type="match status" value="1"/>
</dbReference>
<dbReference type="EMBL" id="JBGBPQ010000016">
    <property type="protein sequence ID" value="KAL1508823.1"/>
    <property type="molecule type" value="Genomic_DNA"/>
</dbReference>
<dbReference type="GO" id="GO:0005525">
    <property type="term" value="F:GTP binding"/>
    <property type="evidence" value="ECO:0007669"/>
    <property type="project" value="UniProtKB-UniRule"/>
</dbReference>
<proteinExistence type="inferred from homology"/>
<dbReference type="Gene3D" id="2.40.30.10">
    <property type="entry name" value="Translation factors"/>
    <property type="match status" value="1"/>
</dbReference>
<reference evidence="9 10" key="1">
    <citation type="journal article" date="2024" name="Science">
        <title>Giant polyketide synthase enzymes in the biosynthesis of giant marine polyether toxins.</title>
        <authorList>
            <person name="Fallon T.R."/>
            <person name="Shende V.V."/>
            <person name="Wierzbicki I.H."/>
            <person name="Pendleton A.L."/>
            <person name="Watervoot N.F."/>
            <person name="Auber R.P."/>
            <person name="Gonzalez D.J."/>
            <person name="Wisecaver J.H."/>
            <person name="Moore B.S."/>
        </authorList>
    </citation>
    <scope>NUCLEOTIDE SEQUENCE [LARGE SCALE GENOMIC DNA]</scope>
    <source>
        <strain evidence="9 10">12B1</strain>
    </source>
</reference>
<dbReference type="Pfam" id="PF00679">
    <property type="entry name" value="EFG_C"/>
    <property type="match status" value="1"/>
</dbReference>
<dbReference type="Gene3D" id="3.30.230.10">
    <property type="match status" value="1"/>
</dbReference>
<keyword evidence="6 7" id="KW-0342">GTP-binding</keyword>
<evidence type="ECO:0000313" key="9">
    <source>
        <dbReference type="EMBL" id="KAL1508823.1"/>
    </source>
</evidence>
<dbReference type="SUPFAM" id="SSF52540">
    <property type="entry name" value="P-loop containing nucleoside triphosphate hydrolases"/>
    <property type="match status" value="1"/>
</dbReference>
<accession>A0AB34J0I7</accession>
<comment type="caution">
    <text evidence="9">The sequence shown here is derived from an EMBL/GenBank/DDBJ whole genome shotgun (WGS) entry which is preliminary data.</text>
</comment>
<dbReference type="FunFam" id="3.40.50.300:FF:000514">
    <property type="entry name" value="Ribosome-releasing factor 2, mitochondrial"/>
    <property type="match status" value="1"/>
</dbReference>
<dbReference type="CDD" id="cd16262">
    <property type="entry name" value="EFG_III"/>
    <property type="match status" value="1"/>
</dbReference>
<dbReference type="CDD" id="cd01886">
    <property type="entry name" value="EF-G"/>
    <property type="match status" value="1"/>
</dbReference>
<dbReference type="FunFam" id="2.40.30.10:FF:000022">
    <property type="entry name" value="Elongation factor G, mitochondrial"/>
    <property type="match status" value="1"/>
</dbReference>
<comment type="subcellular location">
    <subcellularLocation>
        <location evidence="7">Mitochondrion</location>
    </subcellularLocation>
</comment>
<keyword evidence="3 7" id="KW-0251">Elongation factor</keyword>
<dbReference type="Pfam" id="PF03144">
    <property type="entry name" value="GTP_EFTU_D2"/>
    <property type="match status" value="1"/>
</dbReference>
<feature type="binding site" evidence="7">
    <location>
        <begin position="102"/>
        <end position="106"/>
    </location>
    <ligand>
        <name>GTP</name>
        <dbReference type="ChEBI" id="CHEBI:37565"/>
    </ligand>
</feature>
<dbReference type="SUPFAM" id="SSF54980">
    <property type="entry name" value="EF-G C-terminal domain-like"/>
    <property type="match status" value="2"/>
</dbReference>
<dbReference type="CDD" id="cd01434">
    <property type="entry name" value="EFG_mtEFG1_IV"/>
    <property type="match status" value="1"/>
</dbReference>
<evidence type="ECO:0000256" key="3">
    <source>
        <dbReference type="ARBA" id="ARBA00022768"/>
    </source>
</evidence>
<dbReference type="InterPro" id="IPR005225">
    <property type="entry name" value="Small_GTP-bd"/>
</dbReference>
<evidence type="ECO:0000256" key="4">
    <source>
        <dbReference type="ARBA" id="ARBA00022917"/>
    </source>
</evidence>
<dbReference type="GO" id="GO:0003924">
    <property type="term" value="F:GTPase activity"/>
    <property type="evidence" value="ECO:0007669"/>
    <property type="project" value="UniProtKB-UniRule"/>
</dbReference>
<organism evidence="9 10">
    <name type="scientific">Prymnesium parvum</name>
    <name type="common">Toxic golden alga</name>
    <dbReference type="NCBI Taxonomy" id="97485"/>
    <lineage>
        <taxon>Eukaryota</taxon>
        <taxon>Haptista</taxon>
        <taxon>Haptophyta</taxon>
        <taxon>Prymnesiophyceae</taxon>
        <taxon>Prymnesiales</taxon>
        <taxon>Prymnesiaceae</taxon>
        <taxon>Prymnesium</taxon>
    </lineage>
</organism>
<dbReference type="InterPro" id="IPR014721">
    <property type="entry name" value="Ribsml_uS5_D2-typ_fold_subgr"/>
</dbReference>
<dbReference type="InterPro" id="IPR009000">
    <property type="entry name" value="Transl_B-barrel_sf"/>
</dbReference>
<dbReference type="PROSITE" id="PS51722">
    <property type="entry name" value="G_TR_2"/>
    <property type="match status" value="1"/>
</dbReference>
<dbReference type="Proteomes" id="UP001515480">
    <property type="component" value="Unassembled WGS sequence"/>
</dbReference>
<dbReference type="InterPro" id="IPR027417">
    <property type="entry name" value="P-loop_NTPase"/>
</dbReference>
<comment type="pathway">
    <text evidence="7">Protein biosynthesis; polypeptide chain elongation.</text>
</comment>
<dbReference type="InterPro" id="IPR004161">
    <property type="entry name" value="EFTu-like_2"/>
</dbReference>
<keyword evidence="5 7" id="KW-0496">Mitochondrion</keyword>
<dbReference type="FunFam" id="3.30.70.870:FF:000001">
    <property type="entry name" value="Elongation factor G"/>
    <property type="match status" value="1"/>
</dbReference>
<dbReference type="Pfam" id="PF14492">
    <property type="entry name" value="EFG_III"/>
    <property type="match status" value="1"/>
</dbReference>
<evidence type="ECO:0000256" key="6">
    <source>
        <dbReference type="ARBA" id="ARBA00023134"/>
    </source>
</evidence>
<dbReference type="GO" id="GO:0003746">
    <property type="term" value="F:translation elongation factor activity"/>
    <property type="evidence" value="ECO:0007669"/>
    <property type="project" value="UniProtKB-UniRule"/>
</dbReference>
<dbReference type="InterPro" id="IPR000640">
    <property type="entry name" value="EFG_V-like"/>
</dbReference>
<dbReference type="InterPro" id="IPR035647">
    <property type="entry name" value="EFG_III/V"/>
</dbReference>
<dbReference type="PRINTS" id="PR00315">
    <property type="entry name" value="ELONGATNFCT"/>
</dbReference>
<comment type="similarity">
    <text evidence="7">Belongs to the GTP-binding elongation factor family. EF-G/EF-2 subfamily.</text>
</comment>
<comment type="similarity">
    <text evidence="1">Belongs to the TRAFAC class translation factor GTPase superfamily. Classic translation factor GTPase family. EF-G/EF-2 subfamily.</text>
</comment>
<dbReference type="Pfam" id="PF03764">
    <property type="entry name" value="EFG_IV"/>
    <property type="match status" value="1"/>
</dbReference>
<evidence type="ECO:0000256" key="1">
    <source>
        <dbReference type="ARBA" id="ARBA00005870"/>
    </source>
</evidence>
<dbReference type="PANTHER" id="PTHR43636">
    <property type="entry name" value="ELONGATION FACTOR G, MITOCHONDRIAL"/>
    <property type="match status" value="1"/>
</dbReference>
<evidence type="ECO:0000313" key="10">
    <source>
        <dbReference type="Proteomes" id="UP001515480"/>
    </source>
</evidence>
<protein>
    <recommendedName>
        <fullName evidence="7">Elongation factor G, mitochondrial</fullName>
        <shortName evidence="7">EF-Gmt</shortName>
    </recommendedName>
    <alternativeName>
        <fullName evidence="7">Elongation factor G 1, mitochondrial</fullName>
        <shortName evidence="7">mEF-G 1</shortName>
    </alternativeName>
    <alternativeName>
        <fullName evidence="7">Elongation factor G1</fullName>
    </alternativeName>
</protein>
<dbReference type="Pfam" id="PF00009">
    <property type="entry name" value="GTP_EFTU"/>
    <property type="match status" value="1"/>
</dbReference>
<dbReference type="InterPro" id="IPR004540">
    <property type="entry name" value="Transl_elong_EFG/EF2"/>
</dbReference>
<feature type="domain" description="Tr-type G" evidence="8">
    <location>
        <begin position="26"/>
        <end position="303"/>
    </location>
</feature>
<dbReference type="NCBIfam" id="TIGR00484">
    <property type="entry name" value="EF-G"/>
    <property type="match status" value="1"/>
</dbReference>
<evidence type="ECO:0000256" key="5">
    <source>
        <dbReference type="ARBA" id="ARBA00023128"/>
    </source>
</evidence>
<dbReference type="PANTHER" id="PTHR43636:SF2">
    <property type="entry name" value="ELONGATION FACTOR G, MITOCHONDRIAL"/>
    <property type="match status" value="1"/>
</dbReference>
<feature type="binding site" evidence="7">
    <location>
        <begin position="156"/>
        <end position="159"/>
    </location>
    <ligand>
        <name>GTP</name>
        <dbReference type="ChEBI" id="CHEBI:37565"/>
    </ligand>
</feature>
<dbReference type="Gene3D" id="3.30.70.240">
    <property type="match status" value="1"/>
</dbReference>
<feature type="binding site" evidence="7">
    <location>
        <begin position="35"/>
        <end position="42"/>
    </location>
    <ligand>
        <name>GTP</name>
        <dbReference type="ChEBI" id="CHEBI:37565"/>
    </ligand>
</feature>
<dbReference type="GO" id="GO:0070125">
    <property type="term" value="P:mitochondrial translational elongation"/>
    <property type="evidence" value="ECO:0007669"/>
    <property type="project" value="UniProtKB-UniRule"/>
</dbReference>
<sequence length="717" mass="78621">MLRRSDVLAPRARLLFRRLSSSPSADRVRNIGISAHIDSGKTTLTERILYFTGKIHAIHDVRGKDGVGAKMDFMELEREKGITIQSAATHCRWGEHEVNIIDTPGHVDFTIEVERALRVLDGAILVLCGVAGVQSQSITVDRQMRRYKVPRLAFVNKLDREGANPDTVVEQLRSKLHLNAAPLQIPIGLDREHAGVVDLVEQKAYYFEGNNGEEIRVAPIPPNLVEAAEAKRQELLERLADIDDEIADLFLSEEAVPVETMRAAIRRQTIANKLCPVLMGSAFKNKGVHPLLDAVVHYLPSPSESVNIALDLNDEEKQVVLKNDASAPLVGLAFKLEQGRYGQLTYMRLYQGSLSRGDSLISMATGQKVRVPKLVRMHANEMEEIDSAVAGDIVAMFGIDTPSGTTFTDGNVRYSLTSMHVPDPVVSLALLPKSKSDQGNFAKALQRFVKEDPTFRCHIDTESGDTIISGMGELHLQIYVERMKREYGAECTTGAPKVAYRETLSRRSPFSYTHKKQSGGAGQFGKVEGYVEPLDEEMLGAGGFEFVNQLSGNNIPPEFVPAIHKGFREAMEKGPLTGSPVMGVRVVLQDGAAHAVDSSELAFRAAAIGGFKEAIKGGKAVLLEPIMQVEVSVPAEYQGSTVAQLSQRKGTVGSIEGAEFCTITAEVPLESMFGYSNDLRGATQGKGEYSMEYKYHAPCPRDKQEELVKLYQQANSS</sequence>
<comment type="function">
    <text evidence="7">Mitochondrial GTPase that catalyzes the GTP-dependent ribosomal translocation step during translation elongation. During this step, the ribosome changes from the pre-translocational (PRE) to the post-translocational (POST) state as the newly formed A-site-bound peptidyl-tRNA and P-site-bound deacylated tRNA move to the P and E sites, respectively. Catalyzes the coordinated movement of the two tRNA molecules, the mRNA and conformational changes in the ribosome.</text>
</comment>
<dbReference type="SMART" id="SM00889">
    <property type="entry name" value="EFG_IV"/>
    <property type="match status" value="1"/>
</dbReference>
<dbReference type="PROSITE" id="PS00301">
    <property type="entry name" value="G_TR_1"/>
    <property type="match status" value="1"/>
</dbReference>
<dbReference type="HAMAP" id="MF_00054_B">
    <property type="entry name" value="EF_G_EF_2_B"/>
    <property type="match status" value="1"/>
</dbReference>
<keyword evidence="4 7" id="KW-0648">Protein biosynthesis</keyword>
<dbReference type="FunFam" id="3.30.70.240:FF:000001">
    <property type="entry name" value="Elongation factor G"/>
    <property type="match status" value="1"/>
</dbReference>
<keyword evidence="2 7" id="KW-0547">Nucleotide-binding</keyword>
<dbReference type="NCBIfam" id="TIGR00231">
    <property type="entry name" value="small_GTP"/>
    <property type="match status" value="1"/>
</dbReference>
<evidence type="ECO:0000256" key="2">
    <source>
        <dbReference type="ARBA" id="ARBA00022741"/>
    </source>
</evidence>
<dbReference type="InterPro" id="IPR000795">
    <property type="entry name" value="T_Tr_GTP-bd_dom"/>
</dbReference>
<dbReference type="GO" id="GO:0005759">
    <property type="term" value="C:mitochondrial matrix"/>
    <property type="evidence" value="ECO:0007669"/>
    <property type="project" value="UniProtKB-ARBA"/>
</dbReference>
<dbReference type="SUPFAM" id="SSF54211">
    <property type="entry name" value="Ribosomal protein S5 domain 2-like"/>
    <property type="match status" value="1"/>
</dbReference>
<dbReference type="InterPro" id="IPR005517">
    <property type="entry name" value="Transl_elong_EFG/EF2_IV"/>
</dbReference>
<dbReference type="AlphaFoldDB" id="A0AB34J0I7"/>
<gene>
    <name evidence="9" type="ORF">AB1Y20_004918</name>
</gene>
<evidence type="ECO:0000256" key="7">
    <source>
        <dbReference type="HAMAP-Rule" id="MF_03061"/>
    </source>
</evidence>